<dbReference type="Proteomes" id="UP000272942">
    <property type="component" value="Unassembled WGS sequence"/>
</dbReference>
<name>A0A183AY83_9TREM</name>
<protein>
    <submittedName>
        <fullName evidence="3">Transcriptional regulator</fullName>
    </submittedName>
</protein>
<proteinExistence type="predicted"/>
<accession>A0A183AY83</accession>
<dbReference type="OrthoDB" id="6247559at2759"/>
<evidence type="ECO:0000313" key="2">
    <source>
        <dbReference type="Proteomes" id="UP000272942"/>
    </source>
</evidence>
<reference evidence="1 2" key="2">
    <citation type="submission" date="2018-11" db="EMBL/GenBank/DDBJ databases">
        <authorList>
            <consortium name="Pathogen Informatics"/>
        </authorList>
    </citation>
    <scope>NUCLEOTIDE SEQUENCE [LARGE SCALE GENOMIC DNA]</scope>
    <source>
        <strain evidence="1 2">Egypt</strain>
    </source>
</reference>
<dbReference type="EMBL" id="UZAN01051778">
    <property type="protein sequence ID" value="VDP89120.1"/>
    <property type="molecule type" value="Genomic_DNA"/>
</dbReference>
<evidence type="ECO:0000313" key="1">
    <source>
        <dbReference type="EMBL" id="VDP89120.1"/>
    </source>
</evidence>
<reference evidence="3" key="1">
    <citation type="submission" date="2016-06" db="UniProtKB">
        <authorList>
            <consortium name="WormBaseParasite"/>
        </authorList>
    </citation>
    <scope>IDENTIFICATION</scope>
</reference>
<organism evidence="3">
    <name type="scientific">Echinostoma caproni</name>
    <dbReference type="NCBI Taxonomy" id="27848"/>
    <lineage>
        <taxon>Eukaryota</taxon>
        <taxon>Metazoa</taxon>
        <taxon>Spiralia</taxon>
        <taxon>Lophotrochozoa</taxon>
        <taxon>Platyhelminthes</taxon>
        <taxon>Trematoda</taxon>
        <taxon>Digenea</taxon>
        <taxon>Plagiorchiida</taxon>
        <taxon>Echinostomata</taxon>
        <taxon>Echinostomatoidea</taxon>
        <taxon>Echinostomatidae</taxon>
        <taxon>Echinostoma</taxon>
    </lineage>
</organism>
<sequence>MKWAARNDSLIAGFDNPVDSQKAWRSFQTAQLGVGVDLLSHTVALNALLDRALPTLNDAARLELLLERFVESLPDNLREKAQMF</sequence>
<dbReference type="WBParaSite" id="ECPE_0001195301-mRNA-1">
    <property type="protein sequence ID" value="ECPE_0001195301-mRNA-1"/>
    <property type="gene ID" value="ECPE_0001195301"/>
</dbReference>
<dbReference type="AlphaFoldDB" id="A0A183AY83"/>
<keyword evidence="2" id="KW-1185">Reference proteome</keyword>
<gene>
    <name evidence="1" type="ORF">ECPE_LOCUS11918</name>
</gene>
<evidence type="ECO:0000313" key="3">
    <source>
        <dbReference type="WBParaSite" id="ECPE_0001195301-mRNA-1"/>
    </source>
</evidence>